<organism evidence="2 3">
    <name type="scientific">Artemia franciscana</name>
    <name type="common">Brine shrimp</name>
    <name type="synonym">Artemia sanfranciscana</name>
    <dbReference type="NCBI Taxonomy" id="6661"/>
    <lineage>
        <taxon>Eukaryota</taxon>
        <taxon>Metazoa</taxon>
        <taxon>Ecdysozoa</taxon>
        <taxon>Arthropoda</taxon>
        <taxon>Crustacea</taxon>
        <taxon>Branchiopoda</taxon>
        <taxon>Anostraca</taxon>
        <taxon>Artemiidae</taxon>
        <taxon>Artemia</taxon>
    </lineage>
</organism>
<feature type="compositionally biased region" description="Acidic residues" evidence="1">
    <location>
        <begin position="170"/>
        <end position="182"/>
    </location>
</feature>
<sequence>MHSCIERVAKHLPVFSIENWRTVSLIARTNPEPYKVHVIDDYSFWLDFKQTADIILRNRKCAYGAGGESLQLKWNSIKWLNYSTERPTEIHFRYGYDSDFSVIKVNESRRRMTPNKNSLEFVSAYKGPIPLPPAKYKDLMDLCHTLVIPRTFDEYYAAFSSSESTRDALDESDVEQEDPEDL</sequence>
<protein>
    <submittedName>
        <fullName evidence="2">Uncharacterized protein</fullName>
    </submittedName>
</protein>
<dbReference type="EMBL" id="JAVRJZ010006472">
    <property type="protein sequence ID" value="KAK2701253.1"/>
    <property type="molecule type" value="Genomic_DNA"/>
</dbReference>
<comment type="caution">
    <text evidence="2">The sequence shown here is derived from an EMBL/GenBank/DDBJ whole genome shotgun (WGS) entry which is preliminary data.</text>
</comment>
<reference evidence="2" key="1">
    <citation type="submission" date="2023-07" db="EMBL/GenBank/DDBJ databases">
        <title>Chromosome-level genome assembly of Artemia franciscana.</title>
        <authorList>
            <person name="Jo E."/>
        </authorList>
    </citation>
    <scope>NUCLEOTIDE SEQUENCE</scope>
    <source>
        <tissue evidence="2">Whole body</tissue>
    </source>
</reference>
<dbReference type="Proteomes" id="UP001187531">
    <property type="component" value="Unassembled WGS sequence"/>
</dbReference>
<keyword evidence="3" id="KW-1185">Reference proteome</keyword>
<name>A0AA88H4G1_ARTSF</name>
<evidence type="ECO:0000313" key="2">
    <source>
        <dbReference type="EMBL" id="KAK2701253.1"/>
    </source>
</evidence>
<feature type="region of interest" description="Disordered" evidence="1">
    <location>
        <begin position="163"/>
        <end position="182"/>
    </location>
</feature>
<accession>A0AA88H4G1</accession>
<gene>
    <name evidence="2" type="ORF">QYM36_020077</name>
</gene>
<evidence type="ECO:0000313" key="3">
    <source>
        <dbReference type="Proteomes" id="UP001187531"/>
    </source>
</evidence>
<proteinExistence type="predicted"/>
<evidence type="ECO:0000256" key="1">
    <source>
        <dbReference type="SAM" id="MobiDB-lite"/>
    </source>
</evidence>
<dbReference type="AlphaFoldDB" id="A0AA88H4G1"/>